<dbReference type="PANTHER" id="PTHR11472">
    <property type="entry name" value="DNA REPAIR DEAD HELICASE RAD3/XP-D SUBFAMILY MEMBER"/>
    <property type="match status" value="1"/>
</dbReference>
<dbReference type="InterPro" id="IPR045028">
    <property type="entry name" value="DinG/Rad3-like"/>
</dbReference>
<name>A0A6J6WXY0_9ZZZZ</name>
<dbReference type="Pfam" id="PF13307">
    <property type="entry name" value="Helicase_C_2"/>
    <property type="match status" value="1"/>
</dbReference>
<dbReference type="SMART" id="SM00487">
    <property type="entry name" value="DEXDc"/>
    <property type="match status" value="1"/>
</dbReference>
<dbReference type="Pfam" id="PF00270">
    <property type="entry name" value="DEAD"/>
    <property type="match status" value="1"/>
</dbReference>
<dbReference type="InterPro" id="IPR011545">
    <property type="entry name" value="DEAD/DEAH_box_helicase_dom"/>
</dbReference>
<keyword evidence="3" id="KW-0378">Hydrolase</keyword>
<dbReference type="PANTHER" id="PTHR11472:SF34">
    <property type="entry name" value="REGULATOR OF TELOMERE ELONGATION HELICASE 1"/>
    <property type="match status" value="1"/>
</dbReference>
<feature type="domain" description="Helicase ATP-binding" evidence="7">
    <location>
        <begin position="27"/>
        <end position="312"/>
    </location>
</feature>
<reference evidence="8" key="1">
    <citation type="submission" date="2020-05" db="EMBL/GenBank/DDBJ databases">
        <authorList>
            <person name="Chiriac C."/>
            <person name="Salcher M."/>
            <person name="Ghai R."/>
            <person name="Kavagutti S V."/>
        </authorList>
    </citation>
    <scope>NUCLEOTIDE SEQUENCE</scope>
</reference>
<dbReference type="GO" id="GO:0043139">
    <property type="term" value="F:5'-3' DNA helicase activity"/>
    <property type="evidence" value="ECO:0007669"/>
    <property type="project" value="UniProtKB-EC"/>
</dbReference>
<dbReference type="InterPro" id="IPR014001">
    <property type="entry name" value="Helicase_ATP-bd"/>
</dbReference>
<keyword evidence="2" id="KW-0547">Nucleotide-binding</keyword>
<organism evidence="8">
    <name type="scientific">freshwater metagenome</name>
    <dbReference type="NCBI Taxonomy" id="449393"/>
    <lineage>
        <taxon>unclassified sequences</taxon>
        <taxon>metagenomes</taxon>
        <taxon>ecological metagenomes</taxon>
    </lineage>
</organism>
<keyword evidence="4" id="KW-0067">ATP-binding</keyword>
<dbReference type="EMBL" id="CAEZZU010000197">
    <property type="protein sequence ID" value="CAB4787698.1"/>
    <property type="molecule type" value="Genomic_DNA"/>
</dbReference>
<dbReference type="Gene3D" id="3.40.50.300">
    <property type="entry name" value="P-loop containing nucleotide triphosphate hydrolases"/>
    <property type="match status" value="2"/>
</dbReference>
<dbReference type="SMART" id="SM00491">
    <property type="entry name" value="HELICc2"/>
    <property type="match status" value="1"/>
</dbReference>
<dbReference type="EC" id="5.6.2.3" evidence="5"/>
<protein>
    <recommendedName>
        <fullName evidence="5">DNA 5'-3' helicase</fullName>
        <ecNumber evidence="5">5.6.2.3</ecNumber>
    </recommendedName>
</protein>
<sequence>MSTENTASDFASDSHKHWRAESLPLLAEAVSALKGEDRPGQRDLATAVSEAIRYGHHLVSEAPTGSGKSLAYLVPAIASGLRVVVATSTIALQDQLIGKDLPQLASATNVRFTATALKGRANYVCLSKIRTADAPETLFDQRPGASFDDDLKTVRAFSEASPTGDRAELPGAIPDSSWAAFSCTGQECPGANDCSDGVECFAEKARTRASESEIVVVNHALACLDIGAEGNVLPDHDILIVDEAHALAEAATRSFGADLAPSAIGRLAALLGKHGATPAMVKNLKTIENHLETLLNQHKGERLTGEAFKPVQGTLVSIGEHLATARSNLTKSDNPESKRANRLASTRIETVRRMAGAGATDVVWVDGDGPSIRLRLAPLEVGSPMAISLLSTRPCIFVSATLGGEAPYRDFAGALGLDPTTGEGSWGDPPGTPLAEGEPPERLTGVGYASLAVDPSFDWREQGTLFVDPKLPDPARNRVEWLAAGGAHLLRLVEASDGRALVLCTSRANVDHFASLIRDSKLDVTVLAQGDAAPAELIRRFIDDERSILVGTRTFWAGIDAPGTSCVLVVIDRIPFPVPSEPLHAARREFAESEGEDAFATVDIPAAALTLAQGAGRLLRRRSDRGVVAVLDPRLATRSYRRALLKAVPPFRRTTDIEDACAALKTAAEGGAK</sequence>
<comment type="cofactor">
    <cofactor evidence="1">
        <name>[4Fe-4S] cluster</name>
        <dbReference type="ChEBI" id="CHEBI:49883"/>
    </cofactor>
</comment>
<accession>A0A6J6WXY0</accession>
<proteinExistence type="predicted"/>
<dbReference type="AlphaFoldDB" id="A0A6J6WXY0"/>
<dbReference type="InterPro" id="IPR027417">
    <property type="entry name" value="P-loop_NTPase"/>
</dbReference>
<dbReference type="GO" id="GO:0003676">
    <property type="term" value="F:nucleic acid binding"/>
    <property type="evidence" value="ECO:0007669"/>
    <property type="project" value="InterPro"/>
</dbReference>
<evidence type="ECO:0000256" key="2">
    <source>
        <dbReference type="ARBA" id="ARBA00022741"/>
    </source>
</evidence>
<dbReference type="InterPro" id="IPR014013">
    <property type="entry name" value="Helic_SF1/SF2_ATP-bd_DinG/Rad3"/>
</dbReference>
<evidence type="ECO:0000313" key="8">
    <source>
        <dbReference type="EMBL" id="CAB4787698.1"/>
    </source>
</evidence>
<evidence type="ECO:0000256" key="6">
    <source>
        <dbReference type="ARBA" id="ARBA00048954"/>
    </source>
</evidence>
<evidence type="ECO:0000259" key="7">
    <source>
        <dbReference type="PROSITE" id="PS51193"/>
    </source>
</evidence>
<gene>
    <name evidence="8" type="ORF">UFOPK2925_01214</name>
</gene>
<dbReference type="SUPFAM" id="SSF52540">
    <property type="entry name" value="P-loop containing nucleoside triphosphate hydrolases"/>
    <property type="match status" value="1"/>
</dbReference>
<dbReference type="InterPro" id="IPR006555">
    <property type="entry name" value="ATP-dep_Helicase_C"/>
</dbReference>
<dbReference type="PROSITE" id="PS51193">
    <property type="entry name" value="HELICASE_ATP_BIND_2"/>
    <property type="match status" value="1"/>
</dbReference>
<comment type="catalytic activity">
    <reaction evidence="6">
        <text>ATP + H2O = ADP + phosphate + H(+)</text>
        <dbReference type="Rhea" id="RHEA:13065"/>
        <dbReference type="ChEBI" id="CHEBI:15377"/>
        <dbReference type="ChEBI" id="CHEBI:15378"/>
        <dbReference type="ChEBI" id="CHEBI:30616"/>
        <dbReference type="ChEBI" id="CHEBI:43474"/>
        <dbReference type="ChEBI" id="CHEBI:456216"/>
        <dbReference type="EC" id="5.6.2.3"/>
    </reaction>
</comment>
<dbReference type="GO" id="GO:0005524">
    <property type="term" value="F:ATP binding"/>
    <property type="evidence" value="ECO:0007669"/>
    <property type="project" value="UniProtKB-KW"/>
</dbReference>
<dbReference type="GO" id="GO:0016818">
    <property type="term" value="F:hydrolase activity, acting on acid anhydrides, in phosphorus-containing anhydrides"/>
    <property type="evidence" value="ECO:0007669"/>
    <property type="project" value="InterPro"/>
</dbReference>
<evidence type="ECO:0000256" key="5">
    <source>
        <dbReference type="ARBA" id="ARBA00044969"/>
    </source>
</evidence>
<evidence type="ECO:0000256" key="3">
    <source>
        <dbReference type="ARBA" id="ARBA00022801"/>
    </source>
</evidence>
<evidence type="ECO:0000256" key="4">
    <source>
        <dbReference type="ARBA" id="ARBA00022840"/>
    </source>
</evidence>
<dbReference type="GO" id="GO:0006139">
    <property type="term" value="P:nucleobase-containing compound metabolic process"/>
    <property type="evidence" value="ECO:0007669"/>
    <property type="project" value="InterPro"/>
</dbReference>
<evidence type="ECO:0000256" key="1">
    <source>
        <dbReference type="ARBA" id="ARBA00001966"/>
    </source>
</evidence>